<keyword evidence="5 7" id="KW-0520">NAD</keyword>
<evidence type="ECO:0000259" key="8">
    <source>
        <dbReference type="SMART" id="SM00984"/>
    </source>
</evidence>
<keyword evidence="4 7" id="KW-0560">Oxidoreductase</keyword>
<dbReference type="RefSeq" id="WP_301238833.1">
    <property type="nucleotide sequence ID" value="NZ_JANRHH010000036.1"/>
</dbReference>
<dbReference type="InterPro" id="IPR036291">
    <property type="entry name" value="NAD(P)-bd_dom_sf"/>
</dbReference>
<evidence type="ECO:0000313" key="9">
    <source>
        <dbReference type="EMBL" id="MDN4594152.1"/>
    </source>
</evidence>
<dbReference type="EC" id="1.1.1.22" evidence="3 7"/>
<dbReference type="InterPro" id="IPR036220">
    <property type="entry name" value="UDP-Glc/GDP-Man_DH_C_sf"/>
</dbReference>
<dbReference type="EMBL" id="JANRHH010000036">
    <property type="protein sequence ID" value="MDN4594152.1"/>
    <property type="molecule type" value="Genomic_DNA"/>
</dbReference>
<dbReference type="SMART" id="SM00984">
    <property type="entry name" value="UDPG_MGDP_dh_C"/>
    <property type="match status" value="1"/>
</dbReference>
<dbReference type="SUPFAM" id="SSF51735">
    <property type="entry name" value="NAD(P)-binding Rossmann-fold domains"/>
    <property type="match status" value="1"/>
</dbReference>
<gene>
    <name evidence="9" type="ORF">NWF35_09575</name>
</gene>
<dbReference type="PANTHER" id="PTHR43750:SF3">
    <property type="entry name" value="UDP-GLUCOSE 6-DEHYDROGENASE TUAD"/>
    <property type="match status" value="1"/>
</dbReference>
<dbReference type="Pfam" id="PF00984">
    <property type="entry name" value="UDPG_MGDP_dh"/>
    <property type="match status" value="1"/>
</dbReference>
<dbReference type="NCBIfam" id="TIGR03026">
    <property type="entry name" value="NDP-sugDHase"/>
    <property type="match status" value="1"/>
</dbReference>
<evidence type="ECO:0000313" key="10">
    <source>
        <dbReference type="Proteomes" id="UP001174196"/>
    </source>
</evidence>
<dbReference type="InterPro" id="IPR014027">
    <property type="entry name" value="UDP-Glc/GDP-Man_DH_C"/>
</dbReference>
<comment type="similarity">
    <text evidence="2 7">Belongs to the UDP-glucose/GDP-mannose dehydrogenase family.</text>
</comment>
<dbReference type="SUPFAM" id="SSF52413">
    <property type="entry name" value="UDP-glucose/GDP-mannose dehydrogenase C-terminal domain"/>
    <property type="match status" value="1"/>
</dbReference>
<dbReference type="Pfam" id="PF03720">
    <property type="entry name" value="UDPG_MGDP_dh_C"/>
    <property type="match status" value="1"/>
</dbReference>
<dbReference type="PIRSF" id="PIRSF000124">
    <property type="entry name" value="UDPglc_GDPman_dh"/>
    <property type="match status" value="1"/>
</dbReference>
<dbReference type="InterPro" id="IPR028357">
    <property type="entry name" value="UDPglc_DH_bac"/>
</dbReference>
<dbReference type="PIRSF" id="PIRSF500134">
    <property type="entry name" value="UDPglc_DH_bac"/>
    <property type="match status" value="1"/>
</dbReference>
<evidence type="ECO:0000256" key="5">
    <source>
        <dbReference type="ARBA" id="ARBA00023027"/>
    </source>
</evidence>
<organism evidence="9 10">
    <name type="scientific">Polycladomyces subterraneus</name>
    <dbReference type="NCBI Taxonomy" id="1016997"/>
    <lineage>
        <taxon>Bacteria</taxon>
        <taxon>Bacillati</taxon>
        <taxon>Bacillota</taxon>
        <taxon>Bacilli</taxon>
        <taxon>Bacillales</taxon>
        <taxon>Thermoactinomycetaceae</taxon>
        <taxon>Polycladomyces</taxon>
    </lineage>
</organism>
<comment type="catalytic activity">
    <reaction evidence="6 7">
        <text>UDP-alpha-D-glucose + 2 NAD(+) + H2O = UDP-alpha-D-glucuronate + 2 NADH + 3 H(+)</text>
        <dbReference type="Rhea" id="RHEA:23596"/>
        <dbReference type="ChEBI" id="CHEBI:15377"/>
        <dbReference type="ChEBI" id="CHEBI:15378"/>
        <dbReference type="ChEBI" id="CHEBI:57540"/>
        <dbReference type="ChEBI" id="CHEBI:57945"/>
        <dbReference type="ChEBI" id="CHEBI:58052"/>
        <dbReference type="ChEBI" id="CHEBI:58885"/>
        <dbReference type="EC" id="1.1.1.22"/>
    </reaction>
</comment>
<dbReference type="InterPro" id="IPR017476">
    <property type="entry name" value="UDP-Glc/GDP-Man"/>
</dbReference>
<comment type="caution">
    <text evidence="9">The sequence shown here is derived from an EMBL/GenBank/DDBJ whole genome shotgun (WGS) entry which is preliminary data.</text>
</comment>
<reference evidence="9" key="1">
    <citation type="submission" date="2022-08" db="EMBL/GenBank/DDBJ databases">
        <title>Polycladomyces zharkentsis sp. nov., a novel thermophilic CMC and starch-degrading bacterium isolated from a geothermal spring in Kazakhstan.</title>
        <authorList>
            <person name="Mashzhan A."/>
            <person name="Kistaubaeva A."/>
            <person name="Javier-Lopez R."/>
            <person name="Birkeland N.-K."/>
        </authorList>
    </citation>
    <scope>NUCLEOTIDE SEQUENCE</scope>
    <source>
        <strain evidence="9">KSR 13</strain>
    </source>
</reference>
<dbReference type="Proteomes" id="UP001174196">
    <property type="component" value="Unassembled WGS sequence"/>
</dbReference>
<evidence type="ECO:0000256" key="1">
    <source>
        <dbReference type="ARBA" id="ARBA00004701"/>
    </source>
</evidence>
<keyword evidence="10" id="KW-1185">Reference proteome</keyword>
<accession>A0ABT8IP43</accession>
<dbReference type="PANTHER" id="PTHR43750">
    <property type="entry name" value="UDP-GLUCOSE 6-DEHYDROGENASE TUAD"/>
    <property type="match status" value="1"/>
</dbReference>
<dbReference type="InterPro" id="IPR014026">
    <property type="entry name" value="UDP-Glc/GDP-Man_DH_dimer"/>
</dbReference>
<comment type="pathway">
    <text evidence="1">Nucleotide-sugar biosynthesis; UDP-alpha-D-glucuronate biosynthesis; UDP-alpha-D-glucuronate from UDP-alpha-D-glucose: step 1/1.</text>
</comment>
<proteinExistence type="inferred from homology"/>
<dbReference type="Gene3D" id="1.20.5.100">
    <property type="entry name" value="Cytochrome c1, transmembrane anchor, C-terminal"/>
    <property type="match status" value="1"/>
</dbReference>
<name>A0ABT8IP43_9BACL</name>
<protein>
    <recommendedName>
        <fullName evidence="3 7">UDP-glucose 6-dehydrogenase</fullName>
        <ecNumber evidence="3 7">1.1.1.22</ecNumber>
    </recommendedName>
</protein>
<evidence type="ECO:0000256" key="6">
    <source>
        <dbReference type="ARBA" id="ARBA00047473"/>
    </source>
</evidence>
<evidence type="ECO:0000256" key="3">
    <source>
        <dbReference type="ARBA" id="ARBA00012954"/>
    </source>
</evidence>
<dbReference type="Gene3D" id="3.40.50.720">
    <property type="entry name" value="NAD(P)-binding Rossmann-like Domain"/>
    <property type="match status" value="2"/>
</dbReference>
<feature type="domain" description="UDP-glucose/GDP-mannose dehydrogenase C-terminal" evidence="8">
    <location>
        <begin position="313"/>
        <end position="413"/>
    </location>
</feature>
<dbReference type="Pfam" id="PF03721">
    <property type="entry name" value="UDPG_MGDP_dh_N"/>
    <property type="match status" value="1"/>
</dbReference>
<evidence type="ECO:0000256" key="4">
    <source>
        <dbReference type="ARBA" id="ARBA00023002"/>
    </source>
</evidence>
<evidence type="ECO:0000256" key="7">
    <source>
        <dbReference type="PIRNR" id="PIRNR000124"/>
    </source>
</evidence>
<dbReference type="SUPFAM" id="SSF48179">
    <property type="entry name" value="6-phosphogluconate dehydrogenase C-terminal domain-like"/>
    <property type="match status" value="1"/>
</dbReference>
<sequence length="431" mass="48343">MNIAVIGMGYVGITTALLFCKLKYKVVGVDTNASKLEQLQKGRLPLYEPGLEELLNRHLTQHTIAFTSDIEQAVKTCDIIFITVGTPSKADGFTDLRYIKEVAGSIGRYQNAYKIVVMKSTVPVGTSEKVREWVIENQSQPFSVDVVCNPEFLREGMALYDALHPDRIIIGAERAEAAEKIKYLYTSIASPKLITRLRTAELIKYTANAFLALKISYINEIGRLCDAHGVDVGDVADGIGMDQRIGRAFLNAGIGWGGSCFPKDIASLMHMFEQKNIKPDILPAVQRVNETQVTYYIQRLEKLLGGVQGKNISVLGIAFKPNTDDIREAPAMKVIQKLHQKGAYLKVYDPVVFKHRQLQLPAMVCTKVEEAFEESDCIFLLTEWDSFVQMNWEQYLPLMKTPMIMDGRNALDGHALRQIGYMYYGIGKNEK</sequence>
<dbReference type="InterPro" id="IPR001732">
    <property type="entry name" value="UDP-Glc/GDP-Man_DH_N"/>
</dbReference>
<dbReference type="InterPro" id="IPR008927">
    <property type="entry name" value="6-PGluconate_DH-like_C_sf"/>
</dbReference>
<evidence type="ECO:0000256" key="2">
    <source>
        <dbReference type="ARBA" id="ARBA00006601"/>
    </source>
</evidence>